<keyword evidence="2" id="KW-1185">Reference proteome</keyword>
<sequence length="110" mass="11292">MGASSNKAFGKATTGTEVAALFKEQIQDRNILITGVSPDSIGEATALAIANGNPGLLILASRTGSKLQEVARKVRERRPDVTVHTVVVDLASQSSGSAFPESSGLPIASS</sequence>
<dbReference type="SUPFAM" id="SSF51735">
    <property type="entry name" value="NAD(P)-binding Rossmann-fold domains"/>
    <property type="match status" value="1"/>
</dbReference>
<dbReference type="InterPro" id="IPR036291">
    <property type="entry name" value="NAD(P)-bd_dom_sf"/>
</dbReference>
<dbReference type="EMBL" id="JAKJXP020000101">
    <property type="protein sequence ID" value="KAK7746133.1"/>
    <property type="molecule type" value="Genomic_DNA"/>
</dbReference>
<proteinExistence type="predicted"/>
<dbReference type="Proteomes" id="UP001320420">
    <property type="component" value="Unassembled WGS sequence"/>
</dbReference>
<comment type="caution">
    <text evidence="1">The sequence shown here is derived from an EMBL/GenBank/DDBJ whole genome shotgun (WGS) entry which is preliminary data.</text>
</comment>
<protein>
    <submittedName>
        <fullName evidence="1">Uncharacterized protein</fullName>
    </submittedName>
</protein>
<evidence type="ECO:0000313" key="1">
    <source>
        <dbReference type="EMBL" id="KAK7746133.1"/>
    </source>
</evidence>
<gene>
    <name evidence="1" type="ORF">SLS62_009512</name>
</gene>
<reference evidence="1 2" key="1">
    <citation type="submission" date="2024-02" db="EMBL/GenBank/DDBJ databases">
        <title>De novo assembly and annotation of 12 fungi associated with fruit tree decline syndrome in Ontario, Canada.</title>
        <authorList>
            <person name="Sulman M."/>
            <person name="Ellouze W."/>
            <person name="Ilyukhin E."/>
        </authorList>
    </citation>
    <scope>NUCLEOTIDE SEQUENCE [LARGE SCALE GENOMIC DNA]</scope>
    <source>
        <strain evidence="1 2">M11/M66-122</strain>
    </source>
</reference>
<accession>A0AAN9YIE2</accession>
<organism evidence="1 2">
    <name type="scientific">Diatrype stigma</name>
    <dbReference type="NCBI Taxonomy" id="117547"/>
    <lineage>
        <taxon>Eukaryota</taxon>
        <taxon>Fungi</taxon>
        <taxon>Dikarya</taxon>
        <taxon>Ascomycota</taxon>
        <taxon>Pezizomycotina</taxon>
        <taxon>Sordariomycetes</taxon>
        <taxon>Xylariomycetidae</taxon>
        <taxon>Xylariales</taxon>
        <taxon>Diatrypaceae</taxon>
        <taxon>Diatrype</taxon>
    </lineage>
</organism>
<dbReference type="Gene3D" id="3.40.50.720">
    <property type="entry name" value="NAD(P)-binding Rossmann-like Domain"/>
    <property type="match status" value="1"/>
</dbReference>
<dbReference type="AlphaFoldDB" id="A0AAN9YIE2"/>
<name>A0AAN9YIE2_9PEZI</name>
<evidence type="ECO:0000313" key="2">
    <source>
        <dbReference type="Proteomes" id="UP001320420"/>
    </source>
</evidence>